<evidence type="ECO:0000256" key="1">
    <source>
        <dbReference type="ARBA" id="ARBA00005323"/>
    </source>
</evidence>
<dbReference type="AlphaFoldDB" id="A0A0H3KZF4"/>
<accession>A0A0H3KZF4</accession>
<dbReference type="InterPro" id="IPR026956">
    <property type="entry name" value="D-ser_dehydrat-like_dom"/>
</dbReference>
<evidence type="ECO:0000313" key="5">
    <source>
        <dbReference type="Proteomes" id="UP000006690"/>
    </source>
</evidence>
<dbReference type="InterPro" id="IPR042208">
    <property type="entry name" value="D-ser_dehydrat-like_sf"/>
</dbReference>
<dbReference type="Proteomes" id="UP000006690">
    <property type="component" value="Chromosome"/>
</dbReference>
<dbReference type="Pfam" id="PF01168">
    <property type="entry name" value="Ala_racemase_N"/>
    <property type="match status" value="1"/>
</dbReference>
<dbReference type="InterPro" id="IPR051466">
    <property type="entry name" value="D-amino_acid_metab_enzyme"/>
</dbReference>
<sequence length="423" mass="45923">MSLHFPLIADAKLDTAQPSPRFKSVAGEGDAPLKVGTAVLSSEDVFSPVMVMKQSALENNLRQLAAFCQEKGVMLAAHGKTSMAPAVLRRAVTQGGAWGISAATPAQVRALRHFGIRNVFLANECVDPGGIRWIGEWQRRHPDHGFLCYVDSLAGVTLLEQNLGDTAIAVLIEVSIPGGRTGCRTEEEVLAIAERIAQSRHLHLVGVAGYEGALGAGRDAAGVALIQHYCNVMLDCARMLAERQLFHSKTILLSAGGGAWFDVVTACFTQAVLPLPVQPLIRSGAYMAHDSGLYSRIAPFSQPGADHHFEAALEIWGRVLSRPESGLALLDFGRRDVPFDQDLPVPLWIRQPDGTAPRTGTHLHISEVNDQHAYLRVPDDESLMPGDWVGCGISHPCTAFDKWRYLPLVDDEYRVVDSVETAF</sequence>
<dbReference type="PANTHER" id="PTHR28004">
    <property type="entry name" value="ZGC:162816-RELATED"/>
    <property type="match status" value="1"/>
</dbReference>
<dbReference type="HOGENOM" id="CLU_031639_3_0_6"/>
<organism evidence="4 5">
    <name type="scientific">Pantoea ananatis (strain AJ13355)</name>
    <dbReference type="NCBI Taxonomy" id="932677"/>
    <lineage>
        <taxon>Bacteria</taxon>
        <taxon>Pseudomonadati</taxon>
        <taxon>Pseudomonadota</taxon>
        <taxon>Gammaproteobacteria</taxon>
        <taxon>Enterobacterales</taxon>
        <taxon>Erwiniaceae</taxon>
        <taxon>Pantoea</taxon>
    </lineage>
</organism>
<dbReference type="Gene3D" id="2.40.37.20">
    <property type="entry name" value="D-serine dehydratase-like domain"/>
    <property type="match status" value="1"/>
</dbReference>
<dbReference type="InterPro" id="IPR001608">
    <property type="entry name" value="Ala_racemase_N"/>
</dbReference>
<dbReference type="SMART" id="SM01119">
    <property type="entry name" value="D-ser_dehydrat"/>
    <property type="match status" value="1"/>
</dbReference>
<name>A0A0H3KZF4_PANAA</name>
<gene>
    <name evidence="4" type="ordered locus">PAJ_2338</name>
</gene>
<dbReference type="PATRIC" id="fig|932677.3.peg.2705"/>
<proteinExistence type="inferred from homology"/>
<dbReference type="OrthoDB" id="9811417at2"/>
<evidence type="ECO:0000256" key="2">
    <source>
        <dbReference type="ARBA" id="ARBA00023239"/>
    </source>
</evidence>
<dbReference type="InterPro" id="IPR029066">
    <property type="entry name" value="PLP-binding_barrel"/>
</dbReference>
<protein>
    <recommendedName>
        <fullName evidence="3">D-serine dehydratase-like domain-containing protein</fullName>
    </recommendedName>
</protein>
<comment type="similarity">
    <text evidence="1">Belongs to the DSD1 family.</text>
</comment>
<dbReference type="eggNOG" id="COG3616">
    <property type="taxonomic scope" value="Bacteria"/>
</dbReference>
<dbReference type="EMBL" id="AP012032">
    <property type="protein sequence ID" value="BAK12418.1"/>
    <property type="molecule type" value="Genomic_DNA"/>
</dbReference>
<dbReference type="GO" id="GO:0016829">
    <property type="term" value="F:lyase activity"/>
    <property type="evidence" value="ECO:0007669"/>
    <property type="project" value="UniProtKB-KW"/>
</dbReference>
<evidence type="ECO:0000259" key="3">
    <source>
        <dbReference type="SMART" id="SM01119"/>
    </source>
</evidence>
<keyword evidence="2" id="KW-0456">Lyase</keyword>
<reference evidence="5" key="1">
    <citation type="journal article" date="2012" name="Appl. Microbiol. Biotechnol.">
        <title>The complete genome sequence of Pantoea ananatis AJ13355, an organism with great biotechnological potential.</title>
        <authorList>
            <person name="Hara Y."/>
            <person name="Kadotani N."/>
            <person name="Izui H."/>
            <person name="Katashkina J.I."/>
            <person name="Kuvaeva T.M."/>
            <person name="Andreeva I.G."/>
            <person name="Golubeva L.I."/>
            <person name="Malko D.B."/>
            <person name="Makeev V.J."/>
            <person name="Mashko S.V."/>
            <person name="Kozlov Y.I."/>
        </authorList>
    </citation>
    <scope>NUCLEOTIDE SEQUENCE [LARGE SCALE GENOMIC DNA]</scope>
    <source>
        <strain evidence="5">AJ13355</strain>
    </source>
</reference>
<dbReference type="Gene3D" id="3.20.20.10">
    <property type="entry name" value="Alanine racemase"/>
    <property type="match status" value="1"/>
</dbReference>
<evidence type="ECO:0000313" key="4">
    <source>
        <dbReference type="EMBL" id="BAK12418.1"/>
    </source>
</evidence>
<dbReference type="KEGG" id="paj:PAJ_2338"/>
<dbReference type="PANTHER" id="PTHR28004:SF8">
    <property type="entry name" value="D-SERINE DEAMINASE"/>
    <property type="match status" value="1"/>
</dbReference>
<feature type="domain" description="D-serine dehydratase-like" evidence="3">
    <location>
        <begin position="312"/>
        <end position="410"/>
    </location>
</feature>
<dbReference type="Pfam" id="PF14031">
    <property type="entry name" value="D-ser_dehydrat"/>
    <property type="match status" value="1"/>
</dbReference>
<dbReference type="RefSeq" id="WP_014594440.1">
    <property type="nucleotide sequence ID" value="NC_017531.2"/>
</dbReference>
<dbReference type="SUPFAM" id="SSF51419">
    <property type="entry name" value="PLP-binding barrel"/>
    <property type="match status" value="1"/>
</dbReference>